<organism evidence="1 2">
    <name type="scientific">Flavobacterium supellecticarium</name>
    <dbReference type="NCBI Taxonomy" id="2565924"/>
    <lineage>
        <taxon>Bacteria</taxon>
        <taxon>Pseudomonadati</taxon>
        <taxon>Bacteroidota</taxon>
        <taxon>Flavobacteriia</taxon>
        <taxon>Flavobacteriales</taxon>
        <taxon>Flavobacteriaceae</taxon>
        <taxon>Flavobacterium</taxon>
    </lineage>
</organism>
<proteinExistence type="predicted"/>
<dbReference type="NCBIfam" id="NF038153">
    <property type="entry name" value="lant_leader_L1a"/>
    <property type="match status" value="1"/>
</dbReference>
<comment type="caution">
    <text evidence="1">The sequence shown here is derived from an EMBL/GenBank/DDBJ whole genome shotgun (WGS) entry which is preliminary data.</text>
</comment>
<dbReference type="Proteomes" id="UP000307507">
    <property type="component" value="Unassembled WGS sequence"/>
</dbReference>
<name>A0A4S3ZUS3_9FLAO</name>
<dbReference type="OrthoDB" id="1380212at2"/>
<evidence type="ECO:0000313" key="2">
    <source>
        <dbReference type="Proteomes" id="UP000307507"/>
    </source>
</evidence>
<accession>A0A4S3ZUS3</accession>
<gene>
    <name evidence="1" type="ORF">E6C50_12380</name>
</gene>
<dbReference type="InterPro" id="IPR023991">
    <property type="entry name" value="Bacteriocin_IIb_lactobn/cerein"/>
</dbReference>
<dbReference type="EMBL" id="SSNZ01000005">
    <property type="protein sequence ID" value="THF49537.1"/>
    <property type="molecule type" value="Genomic_DNA"/>
</dbReference>
<sequence>MKTQTCNKLAFAKSSLVELNDNQLNDVNGGTTPVCVGVIIGLTMSIAIDKALD</sequence>
<dbReference type="NCBIfam" id="TIGR03949">
    <property type="entry name" value="bact_IIb_cerein"/>
    <property type="match status" value="1"/>
</dbReference>
<evidence type="ECO:0000313" key="1">
    <source>
        <dbReference type="EMBL" id="THF49537.1"/>
    </source>
</evidence>
<dbReference type="InterPro" id="IPR058238">
    <property type="entry name" value="Lant_leader_dom"/>
</dbReference>
<dbReference type="RefSeq" id="WP_136403535.1">
    <property type="nucleotide sequence ID" value="NZ_SSNZ01000005.1"/>
</dbReference>
<keyword evidence="2" id="KW-1185">Reference proteome</keyword>
<reference evidence="1 2" key="1">
    <citation type="submission" date="2019-04" db="EMBL/GenBank/DDBJ databases">
        <title>Flavobacterium sp. nov. isolated from construction timber.</title>
        <authorList>
            <person name="Lin S.-Y."/>
            <person name="Chang C.-T."/>
            <person name="Young C.-C."/>
        </authorList>
    </citation>
    <scope>NUCLEOTIDE SEQUENCE [LARGE SCALE GENOMIC DNA]</scope>
    <source>
        <strain evidence="1 2">CC-CTC003</strain>
    </source>
</reference>
<protein>
    <submittedName>
        <fullName evidence="1">Class IIb bacteriocin, lactobin A/cerein 7B family</fullName>
    </submittedName>
</protein>
<dbReference type="AlphaFoldDB" id="A0A4S3ZUS3"/>